<dbReference type="RefSeq" id="WP_091549270.1">
    <property type="nucleotide sequence ID" value="NZ_FONY01000055.1"/>
</dbReference>
<name>A0A1I2JJY1_9BACT</name>
<dbReference type="PANTHER" id="PTHR35024:SF4">
    <property type="entry name" value="POLYMER-FORMING CYTOSKELETAL PROTEIN"/>
    <property type="match status" value="1"/>
</dbReference>
<dbReference type="EMBL" id="FONY01000055">
    <property type="protein sequence ID" value="SFF55152.1"/>
    <property type="molecule type" value="Genomic_DNA"/>
</dbReference>
<dbReference type="Pfam" id="PF04519">
    <property type="entry name" value="Bactofilin"/>
    <property type="match status" value="1"/>
</dbReference>
<protein>
    <submittedName>
        <fullName evidence="3">Protein CcmA, bactofilin family</fullName>
    </submittedName>
</protein>
<keyword evidence="4" id="KW-1185">Reference proteome</keyword>
<evidence type="ECO:0000256" key="1">
    <source>
        <dbReference type="ARBA" id="ARBA00044755"/>
    </source>
</evidence>
<accession>A0A1I2JJY1</accession>
<evidence type="ECO:0000313" key="4">
    <source>
        <dbReference type="Proteomes" id="UP000199513"/>
    </source>
</evidence>
<dbReference type="OrthoDB" id="5432602at2"/>
<dbReference type="Proteomes" id="UP000199513">
    <property type="component" value="Unassembled WGS sequence"/>
</dbReference>
<organism evidence="3 4">
    <name type="scientific">Thermoflexibacter ruber</name>
    <dbReference type="NCBI Taxonomy" id="1003"/>
    <lineage>
        <taxon>Bacteria</taxon>
        <taxon>Pseudomonadati</taxon>
        <taxon>Bacteroidota</taxon>
        <taxon>Cytophagia</taxon>
        <taxon>Cytophagales</taxon>
        <taxon>Thermoflexibacteraceae</taxon>
        <taxon>Thermoflexibacter</taxon>
    </lineage>
</organism>
<feature type="region of interest" description="Disordered" evidence="2">
    <location>
        <begin position="122"/>
        <end position="146"/>
    </location>
</feature>
<dbReference type="InterPro" id="IPR007607">
    <property type="entry name" value="BacA/B"/>
</dbReference>
<comment type="similarity">
    <text evidence="1">Belongs to the bactofilin family.</text>
</comment>
<feature type="compositionally biased region" description="Basic and acidic residues" evidence="2">
    <location>
        <begin position="129"/>
        <end position="146"/>
    </location>
</feature>
<reference evidence="3 4" key="1">
    <citation type="submission" date="2016-10" db="EMBL/GenBank/DDBJ databases">
        <authorList>
            <person name="de Groot N.N."/>
        </authorList>
    </citation>
    <scope>NUCLEOTIDE SEQUENCE [LARGE SCALE GENOMIC DNA]</scope>
    <source>
        <strain>GEY</strain>
        <strain evidence="4">DSM 9560</strain>
    </source>
</reference>
<evidence type="ECO:0000313" key="3">
    <source>
        <dbReference type="EMBL" id="SFF55152.1"/>
    </source>
</evidence>
<dbReference type="AlphaFoldDB" id="A0A1I2JJY1"/>
<sequence>MSIFNGKDSKSNIGAPESISISNMIGKGTLITGDIETAGNLRIDGKLKGNIHSKAKVALGNGSLVDGNIYAQNADIEGEVTGVIEIADTLVLKSTAVVKGDIITNKLVVEAGAKFNGTCRMGEQPMPREQSKTEQVKVENKKAANV</sequence>
<evidence type="ECO:0000256" key="2">
    <source>
        <dbReference type="SAM" id="MobiDB-lite"/>
    </source>
</evidence>
<gene>
    <name evidence="3" type="ORF">SAMN04488541_10557</name>
</gene>
<dbReference type="STRING" id="1003.SAMN04488541_10557"/>
<proteinExistence type="inferred from homology"/>
<dbReference type="PANTHER" id="PTHR35024">
    <property type="entry name" value="HYPOTHETICAL CYTOSOLIC PROTEIN"/>
    <property type="match status" value="1"/>
</dbReference>